<keyword evidence="3" id="KW-1185">Reference proteome</keyword>
<dbReference type="STRING" id="683260.SAMN05421874_15225"/>
<dbReference type="Proteomes" id="UP000198683">
    <property type="component" value="Unassembled WGS sequence"/>
</dbReference>
<name>A0A1G9S5F6_9ACTN</name>
<accession>A0A1G9S5F6</accession>
<evidence type="ECO:0000313" key="3">
    <source>
        <dbReference type="Proteomes" id="UP000198683"/>
    </source>
</evidence>
<gene>
    <name evidence="2" type="ORF">SAMN05421874_15225</name>
</gene>
<evidence type="ECO:0000313" key="2">
    <source>
        <dbReference type="EMBL" id="SDM30748.1"/>
    </source>
</evidence>
<feature type="compositionally biased region" description="Basic and acidic residues" evidence="1">
    <location>
        <begin position="14"/>
        <end position="24"/>
    </location>
</feature>
<reference evidence="2 3" key="1">
    <citation type="submission" date="2016-10" db="EMBL/GenBank/DDBJ databases">
        <authorList>
            <person name="de Groot N.N."/>
        </authorList>
    </citation>
    <scope>NUCLEOTIDE SEQUENCE [LARGE SCALE GENOMIC DNA]</scope>
    <source>
        <strain evidence="2 3">CGMCC 4.5681</strain>
    </source>
</reference>
<feature type="compositionally biased region" description="Low complexity" evidence="1">
    <location>
        <begin position="87"/>
        <end position="104"/>
    </location>
</feature>
<organism evidence="2 3">
    <name type="scientific">Nonomuraea maritima</name>
    <dbReference type="NCBI Taxonomy" id="683260"/>
    <lineage>
        <taxon>Bacteria</taxon>
        <taxon>Bacillati</taxon>
        <taxon>Actinomycetota</taxon>
        <taxon>Actinomycetes</taxon>
        <taxon>Streptosporangiales</taxon>
        <taxon>Streptosporangiaceae</taxon>
        <taxon>Nonomuraea</taxon>
    </lineage>
</organism>
<protein>
    <submittedName>
        <fullName evidence="2">Uncharacterized protein</fullName>
    </submittedName>
</protein>
<evidence type="ECO:0000256" key="1">
    <source>
        <dbReference type="SAM" id="MobiDB-lite"/>
    </source>
</evidence>
<dbReference type="AlphaFoldDB" id="A0A1G9S5F6"/>
<proteinExistence type="predicted"/>
<feature type="region of interest" description="Disordered" evidence="1">
    <location>
        <begin position="79"/>
        <end position="104"/>
    </location>
</feature>
<dbReference type="EMBL" id="FNFB01000052">
    <property type="protein sequence ID" value="SDM30748.1"/>
    <property type="molecule type" value="Genomic_DNA"/>
</dbReference>
<feature type="region of interest" description="Disordered" evidence="1">
    <location>
        <begin position="14"/>
        <end position="47"/>
    </location>
</feature>
<sequence length="104" mass="11119">MRMPGVTDLVCLRHSTDKQTDARQRPALTALPRAGAPVYEDPAISSRQRSLDRASSLLHEAAIGDAARLFRSVAAACTSASNPDCCPGSTWPTTTPTPNWRSPS</sequence>